<dbReference type="PROSITE" id="PS01162">
    <property type="entry name" value="QOR_ZETA_CRYSTAL"/>
    <property type="match status" value="1"/>
</dbReference>
<dbReference type="SUPFAM" id="SSF50129">
    <property type="entry name" value="GroES-like"/>
    <property type="match status" value="1"/>
</dbReference>
<dbReference type="SMART" id="SM00829">
    <property type="entry name" value="PKS_ER"/>
    <property type="match status" value="1"/>
</dbReference>
<dbReference type="PANTHER" id="PTHR48106">
    <property type="entry name" value="QUINONE OXIDOREDUCTASE PIG3-RELATED"/>
    <property type="match status" value="1"/>
</dbReference>
<dbReference type="GO" id="GO:0008270">
    <property type="term" value="F:zinc ion binding"/>
    <property type="evidence" value="ECO:0007669"/>
    <property type="project" value="InterPro"/>
</dbReference>
<protein>
    <submittedName>
        <fullName evidence="4">NADPH:quinone oxidoreductase</fullName>
    </submittedName>
</protein>
<dbReference type="Pfam" id="PF08240">
    <property type="entry name" value="ADH_N"/>
    <property type="match status" value="1"/>
</dbReference>
<dbReference type="EMBL" id="CABFNB010000165">
    <property type="protein sequence ID" value="VTZ65938.1"/>
    <property type="molecule type" value="Genomic_DNA"/>
</dbReference>
<dbReference type="InterPro" id="IPR011032">
    <property type="entry name" value="GroES-like_sf"/>
</dbReference>
<evidence type="ECO:0000259" key="3">
    <source>
        <dbReference type="SMART" id="SM00829"/>
    </source>
</evidence>
<gene>
    <name evidence="4" type="ORF">EMEDMD4_930009</name>
</gene>
<dbReference type="InterPro" id="IPR002364">
    <property type="entry name" value="Quin_OxRdtase/zeta-crystal_CS"/>
</dbReference>
<sequence length="331" mass="34503">MKIIQIDEFGDPAVLKVREIPHPEIRADDEVLVRIHASGVNFFEVLMRRNCYAVTPPLPACFGVEVAGVIEAAGLGAALPVGSRVAVPLFAHGRDGGYADYIVVREAACIPLPDAVPFDAGVALQVQGLTALHAVRQTSPKGKSVLVTAAGGGVGTLLIQLAKQSGARRIVALAGSQEKLLTALSLGADVAISHRDDDWLAQCSATVRGDGFDVVYDFVGGDFGASLVPLLMPMGTLLFGALGRFALDTGTINMLLEGGRTVKGLALLPLLASGRLQQDLAELFELAAGGQIAPVIGERFTLDQAAEAHQLIEARASVGKIVLEPSAFSQG</sequence>
<evidence type="ECO:0000256" key="1">
    <source>
        <dbReference type="ARBA" id="ARBA00022857"/>
    </source>
</evidence>
<dbReference type="GO" id="GO:0016651">
    <property type="term" value="F:oxidoreductase activity, acting on NAD(P)H"/>
    <property type="evidence" value="ECO:0007669"/>
    <property type="project" value="TreeGrafter"/>
</dbReference>
<organism evidence="4">
    <name type="scientific">Sinorhizobium medicae</name>
    <dbReference type="NCBI Taxonomy" id="110321"/>
    <lineage>
        <taxon>Bacteria</taxon>
        <taxon>Pseudomonadati</taxon>
        <taxon>Pseudomonadota</taxon>
        <taxon>Alphaproteobacteria</taxon>
        <taxon>Hyphomicrobiales</taxon>
        <taxon>Rhizobiaceae</taxon>
        <taxon>Sinorhizobium/Ensifer group</taxon>
        <taxon>Sinorhizobium</taxon>
    </lineage>
</organism>
<dbReference type="Pfam" id="PF13602">
    <property type="entry name" value="ADH_zinc_N_2"/>
    <property type="match status" value="1"/>
</dbReference>
<feature type="domain" description="Enoyl reductase (ER)" evidence="3">
    <location>
        <begin position="10"/>
        <end position="323"/>
    </location>
</feature>
<dbReference type="InterPro" id="IPR020843">
    <property type="entry name" value="ER"/>
</dbReference>
<reference evidence="4" key="1">
    <citation type="submission" date="2019-06" db="EMBL/GenBank/DDBJ databases">
        <authorList>
            <person name="Le Quere A."/>
            <person name="Colella S."/>
        </authorList>
    </citation>
    <scope>NUCLEOTIDE SEQUENCE</scope>
    <source>
        <strain evidence="4">EmedicaeMD41</strain>
    </source>
</reference>
<dbReference type="Gene3D" id="3.90.180.10">
    <property type="entry name" value="Medium-chain alcohol dehydrogenases, catalytic domain"/>
    <property type="match status" value="1"/>
</dbReference>
<dbReference type="Proteomes" id="UP000507954">
    <property type="component" value="Unassembled WGS sequence"/>
</dbReference>
<dbReference type="SUPFAM" id="SSF51735">
    <property type="entry name" value="NAD(P)-binding Rossmann-fold domains"/>
    <property type="match status" value="1"/>
</dbReference>
<dbReference type="GO" id="GO:0070402">
    <property type="term" value="F:NADPH binding"/>
    <property type="evidence" value="ECO:0007669"/>
    <property type="project" value="TreeGrafter"/>
</dbReference>
<evidence type="ECO:0000313" key="4">
    <source>
        <dbReference type="EMBL" id="VTZ65938.1"/>
    </source>
</evidence>
<dbReference type="AlphaFoldDB" id="A0A508X843"/>
<accession>A0A508X843</accession>
<proteinExistence type="predicted"/>
<dbReference type="RefSeq" id="WP_180162369.1">
    <property type="nucleotide sequence ID" value="NZ_CABFNB010000165.1"/>
</dbReference>
<name>A0A508X843_9HYPH</name>
<keyword evidence="2" id="KW-0560">Oxidoreductase</keyword>
<dbReference type="Gene3D" id="3.40.50.720">
    <property type="entry name" value="NAD(P)-binding Rossmann-like Domain"/>
    <property type="match status" value="1"/>
</dbReference>
<keyword evidence="1" id="KW-0521">NADP</keyword>
<evidence type="ECO:0000256" key="2">
    <source>
        <dbReference type="ARBA" id="ARBA00023002"/>
    </source>
</evidence>
<dbReference type="InterPro" id="IPR036291">
    <property type="entry name" value="NAD(P)-bd_dom_sf"/>
</dbReference>
<dbReference type="InterPro" id="IPR013154">
    <property type="entry name" value="ADH-like_N"/>
</dbReference>